<organism evidence="4 5">
    <name type="scientific">Dendroctonus ponderosae</name>
    <name type="common">Mountain pine beetle</name>
    <dbReference type="NCBI Taxonomy" id="77166"/>
    <lineage>
        <taxon>Eukaryota</taxon>
        <taxon>Metazoa</taxon>
        <taxon>Ecdysozoa</taxon>
        <taxon>Arthropoda</taxon>
        <taxon>Hexapoda</taxon>
        <taxon>Insecta</taxon>
        <taxon>Pterygota</taxon>
        <taxon>Neoptera</taxon>
        <taxon>Endopterygota</taxon>
        <taxon>Coleoptera</taxon>
        <taxon>Polyphaga</taxon>
        <taxon>Cucujiformia</taxon>
        <taxon>Curculionidae</taxon>
        <taxon>Scolytinae</taxon>
        <taxon>Dendroctonus</taxon>
    </lineage>
</organism>
<evidence type="ECO:0000313" key="4">
    <source>
        <dbReference type="EnsemblMetazoa" id="XP_019758872.1"/>
    </source>
</evidence>
<dbReference type="CDD" id="cd00590">
    <property type="entry name" value="RRM_SF"/>
    <property type="match status" value="1"/>
</dbReference>
<feature type="region of interest" description="Disordered" evidence="2">
    <location>
        <begin position="218"/>
        <end position="391"/>
    </location>
</feature>
<evidence type="ECO:0000313" key="5">
    <source>
        <dbReference type="Proteomes" id="UP000019118"/>
    </source>
</evidence>
<dbReference type="SUPFAM" id="SSF54928">
    <property type="entry name" value="RNA-binding domain, RBD"/>
    <property type="match status" value="1"/>
</dbReference>
<protein>
    <recommendedName>
        <fullName evidence="3">Tudor domain-containing protein</fullName>
    </recommendedName>
</protein>
<proteinExistence type="predicted"/>
<keyword evidence="5" id="KW-1185">Reference proteome</keyword>
<dbReference type="EnsemblMetazoa" id="XM_019903314.1">
    <property type="protein sequence ID" value="XP_019758873.1"/>
    <property type="gene ID" value="LOC109536872"/>
</dbReference>
<dbReference type="Pfam" id="PF00567">
    <property type="entry name" value="TUDOR"/>
    <property type="match status" value="2"/>
</dbReference>
<evidence type="ECO:0000256" key="1">
    <source>
        <dbReference type="ARBA" id="ARBA00022884"/>
    </source>
</evidence>
<name>A0AAR5PDB3_DENPD</name>
<accession>A0AAR5PDB3</accession>
<feature type="compositionally biased region" description="Basic and acidic residues" evidence="2">
    <location>
        <begin position="361"/>
        <end position="372"/>
    </location>
</feature>
<keyword evidence="1" id="KW-0694">RNA-binding</keyword>
<dbReference type="CDD" id="cd20379">
    <property type="entry name" value="Tudor_dTUD-like"/>
    <property type="match status" value="2"/>
</dbReference>
<dbReference type="GeneID" id="109536872"/>
<dbReference type="InterPro" id="IPR035979">
    <property type="entry name" value="RBD_domain_sf"/>
</dbReference>
<dbReference type="Pfam" id="PF00076">
    <property type="entry name" value="RRM_1"/>
    <property type="match status" value="1"/>
</dbReference>
<feature type="compositionally biased region" description="Polar residues" evidence="2">
    <location>
        <begin position="782"/>
        <end position="792"/>
    </location>
</feature>
<dbReference type="InterPro" id="IPR050621">
    <property type="entry name" value="Tudor_domain_containing"/>
</dbReference>
<feature type="compositionally biased region" description="Polar residues" evidence="2">
    <location>
        <begin position="232"/>
        <end position="279"/>
    </location>
</feature>
<dbReference type="Proteomes" id="UP000019118">
    <property type="component" value="Unassembled WGS sequence"/>
</dbReference>
<feature type="domain" description="Tudor" evidence="3">
    <location>
        <begin position="891"/>
        <end position="949"/>
    </location>
</feature>
<sequence>MDRKKSFVFASVTSPHGEDIHRATLREAFGQFGTIKKIYVPAEDSTLAKVYFEDPEVTHRACTNLNGLNNWNIEVSEDQNKLDRNIATGNYRNSHQFDLNNSFSSNRDTDNNSTNCDMDEDFVYAGQYVDMHGRPVEVLQSEKRQLFVSLDDVRAAGFNIFPKESFNNATIPKEMELKEFENYLLNQGMKYIINFKKTFDENEMVRVFEKVRARLQNPEPASHVGHGRQISKVGNSKNYSITSKTTVYSSPQANTSPNAKTNHSSYFENGSPQNPASNKQARDRPMKPSPQPSNRVFQDKPTFNSERNERGREANPMKRYSENNGDNKEYNGRYNNSKPPGRSPRSDGFVPKQNVPIQTSKQREKQCDDDGGKAIAASTPKTDRVSSNAPAANEDTIPLKIERLPLATGSIHKINISYVNPEKRHVFYGQKIETLSNIDDILLHVNTIDSTLPEVTPTKNTLCVALFEDIWYRAVVVNSNPTDTFVELIDYGNREHITTPVKEMSSEMKAIPAQANRFTVESCQLNNKSFIFETGQQFEISVTKQFDDFTFLIQIKVPLNTNTADEEQKVPTETPSSELLKSFDADKEQQEYFTKLPESTAKLLPDESVMIVNYIDTDLILRNKETGGICKKVYEHLSNMEKKPVSTPKVGQLVLCAKDTHEGLHRAIIKEVTKKIVEVEFVDYQGGDFTSIKSLRNFDATLASYPRAFLTLEYPVLSQISEEAEDFLNQLILQKKKIKTTKGSSNLNLMLPTDNMLLSEKLRQLSEPKRAPKVASKPVQPTPQCVSPTQDVGQLKSAEIQKPKQKNESTLPDPVTPTNVPLKQPDKTKTDPNYIVVSYTDMPFLNAPVGRASYCCYSCRDGMVTILSTSEKNEEYLAEILVVEEPDDTSSYVPDEFIMCLAKFQDAWYRAFVAENHGDQITVFFVDFGNTELIHKSEIRRFPKRLAEIPLLGITAAFSGIPDDPNVHKRLTELIPDESILEVDVTQSSDEEFKCKIEIPSIFSKLRQEGLI</sequence>
<feature type="compositionally biased region" description="Basic and acidic residues" evidence="2">
    <location>
        <begin position="306"/>
        <end position="331"/>
    </location>
</feature>
<dbReference type="SMART" id="SM00333">
    <property type="entry name" value="TUDOR"/>
    <property type="match status" value="3"/>
</dbReference>
<feature type="region of interest" description="Disordered" evidence="2">
    <location>
        <begin position="767"/>
        <end position="829"/>
    </location>
</feature>
<dbReference type="InterPro" id="IPR000504">
    <property type="entry name" value="RRM_dom"/>
</dbReference>
<feature type="compositionally biased region" description="Polar residues" evidence="2">
    <location>
        <begin position="292"/>
        <end position="305"/>
    </location>
</feature>
<dbReference type="KEGG" id="dpa:109536872"/>
<dbReference type="SUPFAM" id="SSF63748">
    <property type="entry name" value="Tudor/PWWP/MBT"/>
    <property type="match status" value="3"/>
</dbReference>
<evidence type="ECO:0000256" key="2">
    <source>
        <dbReference type="SAM" id="MobiDB-lite"/>
    </source>
</evidence>
<dbReference type="GO" id="GO:0003723">
    <property type="term" value="F:RNA binding"/>
    <property type="evidence" value="ECO:0007669"/>
    <property type="project" value="UniProtKB-KW"/>
</dbReference>
<dbReference type="InterPro" id="IPR012677">
    <property type="entry name" value="Nucleotide-bd_a/b_plait_sf"/>
</dbReference>
<dbReference type="EnsemblMetazoa" id="XM_019903313.1">
    <property type="protein sequence ID" value="XP_019758872.1"/>
    <property type="gene ID" value="LOC109536872"/>
</dbReference>
<reference evidence="4" key="2">
    <citation type="submission" date="2024-08" db="UniProtKB">
        <authorList>
            <consortium name="EnsemblMetazoa"/>
        </authorList>
    </citation>
    <scope>IDENTIFICATION</scope>
</reference>
<evidence type="ECO:0000259" key="3">
    <source>
        <dbReference type="PROSITE" id="PS50304"/>
    </source>
</evidence>
<dbReference type="PANTHER" id="PTHR22948">
    <property type="entry name" value="TUDOR DOMAIN CONTAINING PROTEIN"/>
    <property type="match status" value="1"/>
</dbReference>
<dbReference type="InterPro" id="IPR002999">
    <property type="entry name" value="Tudor"/>
</dbReference>
<reference evidence="5" key="1">
    <citation type="journal article" date="2013" name="Genome Biol.">
        <title>Draft genome of the mountain pine beetle, Dendroctonus ponderosae Hopkins, a major forest pest.</title>
        <authorList>
            <person name="Keeling C.I."/>
            <person name="Yuen M.M."/>
            <person name="Liao N.Y."/>
            <person name="Docking T.R."/>
            <person name="Chan S.K."/>
            <person name="Taylor G.A."/>
            <person name="Palmquist D.L."/>
            <person name="Jackman S.D."/>
            <person name="Nguyen A."/>
            <person name="Li M."/>
            <person name="Henderson H."/>
            <person name="Janes J.K."/>
            <person name="Zhao Y."/>
            <person name="Pandoh P."/>
            <person name="Moore R."/>
            <person name="Sperling F.A."/>
            <person name="Huber D.P."/>
            <person name="Birol I."/>
            <person name="Jones S.J."/>
            <person name="Bohlmann J."/>
        </authorList>
    </citation>
    <scope>NUCLEOTIDE SEQUENCE</scope>
</reference>
<dbReference type="PROSITE" id="PS50304">
    <property type="entry name" value="TUDOR"/>
    <property type="match status" value="1"/>
</dbReference>
<dbReference type="AlphaFoldDB" id="A0AAR5PDB3"/>
<dbReference type="PANTHER" id="PTHR22948:SF29">
    <property type="entry name" value="FI02030P-RELATED"/>
    <property type="match status" value="1"/>
</dbReference>
<dbReference type="Gene3D" id="3.30.70.330">
    <property type="match status" value="1"/>
</dbReference>
<dbReference type="Gene3D" id="2.30.30.140">
    <property type="match status" value="3"/>
</dbReference>